<evidence type="ECO:0000313" key="3">
    <source>
        <dbReference type="EMBL" id="MFC4333022.1"/>
    </source>
</evidence>
<gene>
    <name evidence="3" type="primary">lanL</name>
    <name evidence="3" type="ORF">ACFPC0_35745</name>
</gene>
<dbReference type="Gene3D" id="1.10.510.10">
    <property type="entry name" value="Transferase(Phosphotransferase) domain 1"/>
    <property type="match status" value="1"/>
</dbReference>
<dbReference type="NCBIfam" id="NF038150">
    <property type="entry name" value="lanthi_synth_IV"/>
    <property type="match status" value="1"/>
</dbReference>
<evidence type="ECO:0000313" key="4">
    <source>
        <dbReference type="Proteomes" id="UP001595824"/>
    </source>
</evidence>
<dbReference type="InterPro" id="IPR011009">
    <property type="entry name" value="Kinase-like_dom_sf"/>
</dbReference>
<evidence type="ECO:0000259" key="2">
    <source>
        <dbReference type="PROSITE" id="PS50011"/>
    </source>
</evidence>
<keyword evidence="4" id="KW-1185">Reference proteome</keyword>
<dbReference type="RefSeq" id="WP_381744388.1">
    <property type="nucleotide sequence ID" value="NZ_JBHSDP010000029.1"/>
</dbReference>
<reference evidence="4" key="1">
    <citation type="journal article" date="2019" name="Int. J. Syst. Evol. Microbiol.">
        <title>The Global Catalogue of Microorganisms (GCM) 10K type strain sequencing project: providing services to taxonomists for standard genome sequencing and annotation.</title>
        <authorList>
            <consortium name="The Broad Institute Genomics Platform"/>
            <consortium name="The Broad Institute Genome Sequencing Center for Infectious Disease"/>
            <person name="Wu L."/>
            <person name="Ma J."/>
        </authorList>
    </citation>
    <scope>NUCLEOTIDE SEQUENCE [LARGE SCALE GENOMIC DNA]</scope>
    <source>
        <strain evidence="4">PCU 347</strain>
    </source>
</reference>
<name>A0ABV8TQX1_9ACTN</name>
<dbReference type="Proteomes" id="UP001595824">
    <property type="component" value="Unassembled WGS sequence"/>
</dbReference>
<feature type="region of interest" description="Disordered" evidence="1">
    <location>
        <begin position="924"/>
        <end position="960"/>
    </location>
</feature>
<evidence type="ECO:0000256" key="1">
    <source>
        <dbReference type="SAM" id="MobiDB-lite"/>
    </source>
</evidence>
<dbReference type="Pfam" id="PF25816">
    <property type="entry name" value="RamC_N"/>
    <property type="match status" value="1"/>
</dbReference>
<feature type="region of interest" description="Disordered" evidence="1">
    <location>
        <begin position="210"/>
        <end position="239"/>
    </location>
</feature>
<dbReference type="InterPro" id="IPR007822">
    <property type="entry name" value="LANC-like"/>
</dbReference>
<dbReference type="PROSITE" id="PS50011">
    <property type="entry name" value="PROTEIN_KINASE_DOM"/>
    <property type="match status" value="1"/>
</dbReference>
<organism evidence="3 4">
    <name type="scientific">Streptomyces andamanensis</name>
    <dbReference type="NCBI Taxonomy" id="1565035"/>
    <lineage>
        <taxon>Bacteria</taxon>
        <taxon>Bacillati</taxon>
        <taxon>Actinomycetota</taxon>
        <taxon>Actinomycetes</taxon>
        <taxon>Kitasatosporales</taxon>
        <taxon>Streptomycetaceae</taxon>
        <taxon>Streptomyces</taxon>
    </lineage>
</organism>
<comment type="caution">
    <text evidence="3">The sequence shown here is derived from an EMBL/GenBank/DDBJ whole genome shotgun (WGS) entry which is preliminary data.</text>
</comment>
<dbReference type="InterPro" id="IPR057929">
    <property type="entry name" value="RamC_N"/>
</dbReference>
<dbReference type="SMART" id="SM00220">
    <property type="entry name" value="S_TKc"/>
    <property type="match status" value="1"/>
</dbReference>
<accession>A0ABV8TQX1</accession>
<protein>
    <submittedName>
        <fullName evidence="3">Class IV lanthionine synthetase LanL</fullName>
    </submittedName>
</protein>
<dbReference type="Gene3D" id="1.50.10.20">
    <property type="match status" value="1"/>
</dbReference>
<dbReference type="SMART" id="SM01260">
    <property type="entry name" value="LANC_like"/>
    <property type="match status" value="1"/>
</dbReference>
<dbReference type="PRINTS" id="PR01950">
    <property type="entry name" value="LANCSUPER"/>
</dbReference>
<dbReference type="Pfam" id="PF05147">
    <property type="entry name" value="LANC_like"/>
    <property type="match status" value="1"/>
</dbReference>
<feature type="domain" description="Protein kinase" evidence="2">
    <location>
        <begin position="248"/>
        <end position="512"/>
    </location>
</feature>
<dbReference type="CDD" id="cd04791">
    <property type="entry name" value="LanC_SerThrkinase"/>
    <property type="match status" value="1"/>
</dbReference>
<dbReference type="PANTHER" id="PTHR12736">
    <property type="entry name" value="LANC-LIKE PROTEIN"/>
    <property type="match status" value="1"/>
</dbReference>
<dbReference type="SUPFAM" id="SSF56112">
    <property type="entry name" value="Protein kinase-like (PK-like)"/>
    <property type="match status" value="1"/>
</dbReference>
<dbReference type="PANTHER" id="PTHR12736:SF7">
    <property type="entry name" value="LANC-LIKE PROTEIN 3"/>
    <property type="match status" value="1"/>
</dbReference>
<dbReference type="EMBL" id="JBHSDP010000029">
    <property type="protein sequence ID" value="MFC4333022.1"/>
    <property type="molecule type" value="Genomic_DNA"/>
</dbReference>
<dbReference type="InterPro" id="IPR058053">
    <property type="entry name" value="RamC_C"/>
</dbReference>
<dbReference type="SUPFAM" id="SSF158745">
    <property type="entry name" value="LanC-like"/>
    <property type="match status" value="1"/>
</dbReference>
<dbReference type="InterPro" id="IPR000719">
    <property type="entry name" value="Prot_kinase_dom"/>
</dbReference>
<dbReference type="Pfam" id="PF00069">
    <property type="entry name" value="Pkinase"/>
    <property type="match status" value="1"/>
</dbReference>
<proteinExistence type="predicted"/>
<sequence length="960" mass="101759">MVDQVSGHPPRADRPASLFDPVAVLTPFTQEPVTGGRTWRITRDDLWCQAEPVGGELPGQGWKIHVSATPAGAAEILGKVAGILVPHGIAFKVAASAERVRELVSRQYDRASAGKFITVYPDGGRDLAALAAELHEATARLAGPRILSDRPFRPGSLVHYRYGGFRAARVLGDNGVYRPTVVDAAGRRVPDVREPWYTPPAGIPDPFEEAAAAGRAAEADRSARTDAPPKASSARPARPPSVVIGDRFVVRRALRHSTKGGVFRATDRLTGAEVVVKQGRAHIDATPLGTDVRDLLRNEGEMLDLLAPLGLAPRKVAFLPEDGHVFLVEEFLEGVPLRLWNLRARSGGAAPPWEAVLDLARRLTDVLARVHAHGVVLRDLTPDNVFVAPDGRLRLVDLELATRAGHPAPGGGTHGYGAPEQWDPRPGCRALPAPAADLYALGAVLFLLATGTEPLLAPDLPPVRSARVRLAGRLAAVARHSATARRLAPLVLGLLHEEPERRWSLRRARAFLTDGPAAHPAGPRLVRAPHGPAATPGADAERLLRDGLRHLLDTLRPDDPERLWPAEGFAATTDPCNLYYGSAGLLGVLASAARARPGDERLRAAVRTVADRTLRRAAREPRLLPGLHFGRSGTAWALLDAGLLLGEGELVAAARDTALRVPVTGPVPDVVHGTAGAGLAQAYFLARTGDERFRERIARCAEGILAAAADGPSGPRWTVPSEDGPAARPVVHHGFAHGTAGIGTFLLEAARATGEDRYLEAAVRAGDALTAAAVEDRGALRWTAGPDDTVPLTNWCSGASGVGVLLLRLWQATGEDRYLRAARGAAEAVHADRRLLPPSSCHGVAGNAELLLDLADATGEDRYRGRAHDAVEAVLSRTALRGGLLLPADDTLREVSTGHHTGLGGVLGFLLRLLHGGPRLWLPDPPRAAPSTAVRAPGRGPCDTPLPPGESGVLTRGDRR</sequence>